<feature type="domain" description="U-box" evidence="13">
    <location>
        <begin position="971"/>
        <end position="1045"/>
    </location>
</feature>
<dbReference type="CDD" id="cd16657">
    <property type="entry name" value="RING-Ubox_UBE4A"/>
    <property type="match status" value="1"/>
</dbReference>
<dbReference type="InterPro" id="IPR013083">
    <property type="entry name" value="Znf_RING/FYVE/PHD"/>
</dbReference>
<keyword evidence="7" id="KW-0963">Cytoplasm</keyword>
<dbReference type="GO" id="GO:0006511">
    <property type="term" value="P:ubiquitin-dependent protein catabolic process"/>
    <property type="evidence" value="ECO:0007669"/>
    <property type="project" value="InterPro"/>
</dbReference>
<dbReference type="SUPFAM" id="SSF57850">
    <property type="entry name" value="RING/U-box"/>
    <property type="match status" value="1"/>
</dbReference>
<evidence type="ECO:0000256" key="8">
    <source>
        <dbReference type="ARBA" id="ARBA00022679"/>
    </source>
</evidence>
<dbReference type="InterPro" id="IPR019474">
    <property type="entry name" value="Ub_conjug_fac_E4_core"/>
</dbReference>
<comment type="similarity">
    <text evidence="5">Belongs to the ubiquitin conjugation factor E4 family.</text>
</comment>
<dbReference type="PANTHER" id="PTHR13931:SF2">
    <property type="entry name" value="UBIQUITIN CONJUGATION FACTOR E4 B"/>
    <property type="match status" value="1"/>
</dbReference>
<evidence type="ECO:0000313" key="14">
    <source>
        <dbReference type="EMBL" id="EGV62419.1"/>
    </source>
</evidence>
<gene>
    <name evidence="14" type="ORF">CANTEDRAFT_136356</name>
</gene>
<keyword evidence="9" id="KW-0833">Ubl conjugation pathway</keyword>
<comment type="subcellular location">
    <subcellularLocation>
        <location evidence="3">Cytoplasm</location>
    </subcellularLocation>
    <subcellularLocation>
        <location evidence="2">Nucleus</location>
    </subcellularLocation>
</comment>
<dbReference type="SMART" id="SM00504">
    <property type="entry name" value="Ubox"/>
    <property type="match status" value="1"/>
</dbReference>
<dbReference type="HOGENOM" id="CLU_003224_0_1_1"/>
<dbReference type="GeneID" id="18249965"/>
<keyword evidence="10" id="KW-0539">Nucleus</keyword>
<dbReference type="eggNOG" id="KOG2042">
    <property type="taxonomic scope" value="Eukaryota"/>
</dbReference>
<protein>
    <recommendedName>
        <fullName evidence="6">RING-type E3 ubiquitin transferase</fullName>
        <ecNumber evidence="6">2.3.2.27</ecNumber>
    </recommendedName>
</protein>
<dbReference type="GO" id="GO:0034450">
    <property type="term" value="F:ubiquitin-ubiquitin ligase activity"/>
    <property type="evidence" value="ECO:0007669"/>
    <property type="project" value="InterPro"/>
</dbReference>
<dbReference type="GO" id="GO:0005634">
    <property type="term" value="C:nucleus"/>
    <property type="evidence" value="ECO:0007669"/>
    <property type="project" value="UniProtKB-SubCell"/>
</dbReference>
<dbReference type="KEGG" id="cten:18249965"/>
<evidence type="ECO:0000256" key="7">
    <source>
        <dbReference type="ARBA" id="ARBA00022490"/>
    </source>
</evidence>
<keyword evidence="8" id="KW-0808">Transferase</keyword>
<dbReference type="GO" id="GO:0000151">
    <property type="term" value="C:ubiquitin ligase complex"/>
    <property type="evidence" value="ECO:0007669"/>
    <property type="project" value="InterPro"/>
</dbReference>
<proteinExistence type="inferred from homology"/>
<evidence type="ECO:0000259" key="13">
    <source>
        <dbReference type="PROSITE" id="PS51698"/>
    </source>
</evidence>
<evidence type="ECO:0000256" key="1">
    <source>
        <dbReference type="ARBA" id="ARBA00000900"/>
    </source>
</evidence>
<keyword evidence="15" id="KW-1185">Reference proteome</keyword>
<sequence length="1055" mass="120533">MSADDIRAKRLAKLGSRIPNPTASTSASNNNPTVVPESNELPVSSEPEKKKVSLDTTQRQKLPSVQPPTPVPKPVATVPPEQDIANWFTFHLKDIFKVSLVPSKDLVYVESVAHELQESGRLVSGDDLESIFMEVLSELGVPRPFKTTIDYLFHIYNESLRLRNRLSKKEPNLEKKTALVHSITQFSCNYGYICFQVGDMFINNDLQSLTNTFINSSSTMSGFLTDIVYESIEQDGLLDMLNLLFPAISSQLGRINLHDPSYNKYLVIFKTLVGIKQVAAVFSQVVGFKPPNSEEGLDFECKTLLGPLLRLSPLADKVGVSYFGEGFDDNNFTRINSAYDSINVEFKLIVDQLFEIVNKLIRGSPETRNSVMKWFADLVNVSHLRTGSHSDPAKLAGDGIMFNIFVILTRLSGPFLEYPLYSKTDKIDLNYLVNKQCLVDLKEETRVNSTLAESGEYVESFSSQEKPNFISDCFYLTLTYLNYGVGGISVKYDKLKNQIKQLKERIAMIENRQVPQGTNPMMMQFLGQQLPTLNKQLSLLNIKKHTVKALFNSRDLQLEIFDFIVGATVFITKVIDPSHQHPQTKLKIPIFKIDRVSQLDDQDFLRTKCPSPWKYFPEFFLEGMINYCKFTTHFRGCPLVRNDQKLQLFIEFAIILIRCPEILGNPHMKSNIIEILFIGSLPMQDGSPGFLADIFISNVLVRDNILYSLLDLYVMVEKTGASSQFYDKFNSRYYISVILEELWKNDVYKNQLTKYSTSNIEFFVRFIARMLNDTTYLLDETFNELNSIHNFQQEIKRRQGGQPGDEQEFGSTDDLLKNLQSSEKKAESYMGLSNKTMELFKLFTKHVPRGFMLPELVDRLAGMLDYNLEAMLGPKASNLKVEDPTKYHFNPREILQSLCEVYYNLAHEPEFVKAVARDARSFNVNWFYKAERILSTKTMTDSKTISRLVEFAKNAEKQRLEDENDELELGEIPDEFLDPLMFTLMEDPVILPSSRVSIDRSTIKAHLLSDSTDPFNRVPLKLEDVLDDFELKDKIEAFKRSKHNPQTSTPMEIDG</sequence>
<dbReference type="GO" id="GO:0036503">
    <property type="term" value="P:ERAD pathway"/>
    <property type="evidence" value="ECO:0007669"/>
    <property type="project" value="InterPro"/>
</dbReference>
<dbReference type="EMBL" id="GL996527">
    <property type="protein sequence ID" value="EGV62419.1"/>
    <property type="molecule type" value="Genomic_DNA"/>
</dbReference>
<dbReference type="Proteomes" id="UP000000707">
    <property type="component" value="Unassembled WGS sequence"/>
</dbReference>
<dbReference type="InterPro" id="IPR003613">
    <property type="entry name" value="Ubox_domain"/>
</dbReference>
<dbReference type="AlphaFoldDB" id="G3B8S7"/>
<evidence type="ECO:0000256" key="5">
    <source>
        <dbReference type="ARBA" id="ARBA00007434"/>
    </source>
</evidence>
<evidence type="ECO:0000256" key="6">
    <source>
        <dbReference type="ARBA" id="ARBA00012483"/>
    </source>
</evidence>
<dbReference type="Pfam" id="PF04564">
    <property type="entry name" value="U-box"/>
    <property type="match status" value="1"/>
</dbReference>
<evidence type="ECO:0000256" key="2">
    <source>
        <dbReference type="ARBA" id="ARBA00004123"/>
    </source>
</evidence>
<evidence type="ECO:0000256" key="3">
    <source>
        <dbReference type="ARBA" id="ARBA00004496"/>
    </source>
</evidence>
<accession>G3B8S7</accession>
<evidence type="ECO:0000256" key="12">
    <source>
        <dbReference type="SAM" id="MobiDB-lite"/>
    </source>
</evidence>
<dbReference type="FunFam" id="3.30.40.10:FF:000055">
    <property type="entry name" value="Ubiquitin conjugation factor e4 a"/>
    <property type="match status" value="1"/>
</dbReference>
<organism evidence="15">
    <name type="scientific">Candida tenuis (strain ATCC 10573 / BCRC 21748 / CBS 615 / JCM 9827 / NBRC 10315 / NRRL Y-1498 / VKM Y-70)</name>
    <name type="common">Yeast</name>
    <name type="synonym">Yamadazyma tenuis</name>
    <dbReference type="NCBI Taxonomy" id="590646"/>
    <lineage>
        <taxon>Eukaryota</taxon>
        <taxon>Fungi</taxon>
        <taxon>Dikarya</taxon>
        <taxon>Ascomycota</taxon>
        <taxon>Saccharomycotina</taxon>
        <taxon>Pichiomycetes</taxon>
        <taxon>Debaryomycetaceae</taxon>
        <taxon>Yamadazyma</taxon>
    </lineage>
</organism>
<evidence type="ECO:0000256" key="10">
    <source>
        <dbReference type="ARBA" id="ARBA00023242"/>
    </source>
</evidence>
<dbReference type="UniPathway" id="UPA00143"/>
<evidence type="ECO:0000256" key="9">
    <source>
        <dbReference type="ARBA" id="ARBA00022786"/>
    </source>
</evidence>
<dbReference type="PANTHER" id="PTHR13931">
    <property type="entry name" value="UBIQUITINATION FACTOR E4"/>
    <property type="match status" value="1"/>
</dbReference>
<feature type="coiled-coil region" evidence="11">
    <location>
        <begin position="485"/>
        <end position="512"/>
    </location>
</feature>
<dbReference type="GO" id="GO:0005737">
    <property type="term" value="C:cytoplasm"/>
    <property type="evidence" value="ECO:0007669"/>
    <property type="project" value="UniProtKB-SubCell"/>
</dbReference>
<dbReference type="InterPro" id="IPR045132">
    <property type="entry name" value="UBE4"/>
</dbReference>
<reference evidence="14 15" key="1">
    <citation type="journal article" date="2011" name="Proc. Natl. Acad. Sci. U.S.A.">
        <title>Comparative genomics of xylose-fermenting fungi for enhanced biofuel production.</title>
        <authorList>
            <person name="Wohlbach D.J."/>
            <person name="Kuo A."/>
            <person name="Sato T.K."/>
            <person name="Potts K.M."/>
            <person name="Salamov A.A."/>
            <person name="LaButti K.M."/>
            <person name="Sun H."/>
            <person name="Clum A."/>
            <person name="Pangilinan J.L."/>
            <person name="Lindquist E.A."/>
            <person name="Lucas S."/>
            <person name="Lapidus A."/>
            <person name="Jin M."/>
            <person name="Gunawan C."/>
            <person name="Balan V."/>
            <person name="Dale B.E."/>
            <person name="Jeffries T.W."/>
            <person name="Zinkel R."/>
            <person name="Barry K.W."/>
            <person name="Grigoriev I.V."/>
            <person name="Gasch A.P."/>
        </authorList>
    </citation>
    <scope>NUCLEOTIDE SEQUENCE [LARGE SCALE GENOMIC DNA]</scope>
    <source>
        <strain evidence="15">ATCC 10573 / BCRC 21748 / CBS 615 / JCM 9827 / NBRC 10315 / NRRL Y-1498 / VKM Y-70</strain>
    </source>
</reference>
<dbReference type="Pfam" id="PF10408">
    <property type="entry name" value="Ufd2P_core"/>
    <property type="match status" value="1"/>
</dbReference>
<evidence type="ECO:0000313" key="15">
    <source>
        <dbReference type="Proteomes" id="UP000000707"/>
    </source>
</evidence>
<comment type="pathway">
    <text evidence="4">Protein modification; protein ubiquitination.</text>
</comment>
<dbReference type="STRING" id="590646.G3B8S7"/>
<evidence type="ECO:0000256" key="11">
    <source>
        <dbReference type="SAM" id="Coils"/>
    </source>
</evidence>
<dbReference type="EC" id="2.3.2.27" evidence="6"/>
<dbReference type="OrthoDB" id="20295at2759"/>
<dbReference type="Gene3D" id="3.30.40.10">
    <property type="entry name" value="Zinc/RING finger domain, C3HC4 (zinc finger)"/>
    <property type="match status" value="1"/>
</dbReference>
<name>G3B8S7_CANTC</name>
<dbReference type="GO" id="GO:0000209">
    <property type="term" value="P:protein polyubiquitination"/>
    <property type="evidence" value="ECO:0007669"/>
    <property type="project" value="TreeGrafter"/>
</dbReference>
<evidence type="ECO:0000256" key="4">
    <source>
        <dbReference type="ARBA" id="ARBA00004906"/>
    </source>
</evidence>
<feature type="region of interest" description="Disordered" evidence="12">
    <location>
        <begin position="1"/>
        <end position="74"/>
    </location>
</feature>
<comment type="catalytic activity">
    <reaction evidence="1">
        <text>S-ubiquitinyl-[E2 ubiquitin-conjugating enzyme]-L-cysteine + [acceptor protein]-L-lysine = [E2 ubiquitin-conjugating enzyme]-L-cysteine + N(6)-ubiquitinyl-[acceptor protein]-L-lysine.</text>
        <dbReference type="EC" id="2.3.2.27"/>
    </reaction>
</comment>
<keyword evidence="11" id="KW-0175">Coiled coil</keyword>
<dbReference type="PROSITE" id="PS51698">
    <property type="entry name" value="U_BOX"/>
    <property type="match status" value="1"/>
</dbReference>
<feature type="compositionally biased region" description="Low complexity" evidence="12">
    <location>
        <begin position="19"/>
        <end position="33"/>
    </location>
</feature>